<dbReference type="PANTHER" id="PTHR46280:SF3">
    <property type="entry name" value="PLECKSTRIN HOMOLOGY DOMAIN-CONTAINING FAMILY F MEMBER 1 HOMOLOG"/>
    <property type="match status" value="1"/>
</dbReference>
<feature type="region of interest" description="Disordered" evidence="5">
    <location>
        <begin position="300"/>
        <end position="320"/>
    </location>
</feature>
<dbReference type="InterPro" id="IPR000306">
    <property type="entry name" value="Znf_FYVE"/>
</dbReference>
<dbReference type="Gene3D" id="2.30.29.30">
    <property type="entry name" value="Pleckstrin-homology domain (PH domain)/Phosphotyrosine-binding domain (PTB)"/>
    <property type="match status" value="1"/>
</dbReference>
<proteinExistence type="evidence at transcript level"/>
<dbReference type="OMA" id="VCEFCYV"/>
<feature type="compositionally biased region" description="Basic and acidic residues" evidence="5">
    <location>
        <begin position="263"/>
        <end position="278"/>
    </location>
</feature>
<name>T2M5S9_HYDVU</name>
<evidence type="ECO:0000256" key="5">
    <source>
        <dbReference type="SAM" id="MobiDB-lite"/>
    </source>
</evidence>
<dbReference type="InterPro" id="IPR013083">
    <property type="entry name" value="Znf_RING/FYVE/PHD"/>
</dbReference>
<dbReference type="InterPro" id="IPR051765">
    <property type="entry name" value="PH_domain-containing_F"/>
</dbReference>
<dbReference type="Gene3D" id="3.30.40.10">
    <property type="entry name" value="Zinc/RING finger domain, C3HC4 (zinc finger)"/>
    <property type="match status" value="1"/>
</dbReference>
<organism evidence="8">
    <name type="scientific">Hydra vulgaris</name>
    <name type="common">Hydra</name>
    <name type="synonym">Hydra attenuata</name>
    <dbReference type="NCBI Taxonomy" id="6087"/>
    <lineage>
        <taxon>Eukaryota</taxon>
        <taxon>Metazoa</taxon>
        <taxon>Cnidaria</taxon>
        <taxon>Hydrozoa</taxon>
        <taxon>Hydroidolina</taxon>
        <taxon>Anthoathecata</taxon>
        <taxon>Aplanulata</taxon>
        <taxon>Hydridae</taxon>
        <taxon>Hydra</taxon>
    </lineage>
</organism>
<dbReference type="CDD" id="cd01218">
    <property type="entry name" value="PH_Phafin2-like"/>
    <property type="match status" value="1"/>
</dbReference>
<evidence type="ECO:0000313" key="8">
    <source>
        <dbReference type="EMBL" id="CDG67297.1"/>
    </source>
</evidence>
<gene>
    <name evidence="8" type="primary">PLEKHF2</name>
</gene>
<dbReference type="InterPro" id="IPR001849">
    <property type="entry name" value="PH_domain"/>
</dbReference>
<dbReference type="InterPro" id="IPR037871">
    <property type="entry name" value="PH_Phafin"/>
</dbReference>
<feature type="domain" description="PH" evidence="6">
    <location>
        <begin position="35"/>
        <end position="131"/>
    </location>
</feature>
<dbReference type="SMART" id="SM00233">
    <property type="entry name" value="PH"/>
    <property type="match status" value="1"/>
</dbReference>
<dbReference type="AlphaFoldDB" id="T2M5S9"/>
<evidence type="ECO:0000259" key="7">
    <source>
        <dbReference type="PROSITE" id="PS50178"/>
    </source>
</evidence>
<dbReference type="InterPro" id="IPR011011">
    <property type="entry name" value="Znf_FYVE_PHD"/>
</dbReference>
<dbReference type="PANTHER" id="PTHR46280">
    <property type="entry name" value="PLECKSTRIN HOMOLOGY DOMAIN-CONTAINING FAMILY F MEMBER 2-RELATED"/>
    <property type="match status" value="1"/>
</dbReference>
<dbReference type="SUPFAM" id="SSF50729">
    <property type="entry name" value="PH domain-like"/>
    <property type="match status" value="1"/>
</dbReference>
<dbReference type="GO" id="GO:0035091">
    <property type="term" value="F:phosphatidylinositol binding"/>
    <property type="evidence" value="ECO:0007669"/>
    <property type="project" value="TreeGrafter"/>
</dbReference>
<dbReference type="EMBL" id="HAAD01001065">
    <property type="protein sequence ID" value="CDG67297.1"/>
    <property type="molecule type" value="mRNA"/>
</dbReference>
<feature type="domain" description="FYVE-type" evidence="7">
    <location>
        <begin position="152"/>
        <end position="212"/>
    </location>
</feature>
<dbReference type="PROSITE" id="PS50178">
    <property type="entry name" value="ZF_FYVE"/>
    <property type="match status" value="1"/>
</dbReference>
<feature type="region of interest" description="Disordered" evidence="5">
    <location>
        <begin position="244"/>
        <end position="278"/>
    </location>
</feature>
<evidence type="ECO:0000256" key="3">
    <source>
        <dbReference type="ARBA" id="ARBA00022833"/>
    </source>
</evidence>
<dbReference type="KEGG" id="hmg:100199344"/>
<evidence type="ECO:0000256" key="4">
    <source>
        <dbReference type="PROSITE-ProRule" id="PRU00091"/>
    </source>
</evidence>
<dbReference type="PROSITE" id="PS50003">
    <property type="entry name" value="PH_DOMAIN"/>
    <property type="match status" value="1"/>
</dbReference>
<dbReference type="FunFam" id="2.30.29.30:FF:000167">
    <property type="entry name" value="Pleckstrin homology domain-containing family F member 2"/>
    <property type="match status" value="1"/>
</dbReference>
<dbReference type="GO" id="GO:0008270">
    <property type="term" value="F:zinc ion binding"/>
    <property type="evidence" value="ECO:0007669"/>
    <property type="project" value="UniProtKB-KW"/>
</dbReference>
<dbReference type="InterPro" id="IPR017455">
    <property type="entry name" value="Znf_FYVE-rel"/>
</dbReference>
<keyword evidence="1" id="KW-0479">Metal-binding</keyword>
<dbReference type="CDD" id="cd15717">
    <property type="entry name" value="FYVE_PKHF"/>
    <property type="match status" value="1"/>
</dbReference>
<evidence type="ECO:0000256" key="2">
    <source>
        <dbReference type="ARBA" id="ARBA00022771"/>
    </source>
</evidence>
<accession>T2M5S9</accession>
<evidence type="ECO:0000256" key="1">
    <source>
        <dbReference type="ARBA" id="ARBA00022723"/>
    </source>
</evidence>
<reference evidence="8" key="1">
    <citation type="journal article" date="2013" name="Genome Biol. Evol.">
        <title>Punctuated emergences of genetic and phenotypic innovations in eumetazoan, bilaterian, euteleostome, and hominidae ancestors.</title>
        <authorList>
            <person name="Wenger Y."/>
            <person name="Galliot B."/>
        </authorList>
    </citation>
    <scope>NUCLEOTIDE SEQUENCE</scope>
    <source>
        <tissue evidence="8">Whole animals</tissue>
    </source>
</reference>
<dbReference type="InterPro" id="IPR011993">
    <property type="entry name" value="PH-like_dom_sf"/>
</dbReference>
<dbReference type="Pfam" id="PF00169">
    <property type="entry name" value="PH"/>
    <property type="match status" value="1"/>
</dbReference>
<dbReference type="SMART" id="SM00064">
    <property type="entry name" value="FYVE"/>
    <property type="match status" value="1"/>
</dbReference>
<dbReference type="SUPFAM" id="SSF57903">
    <property type="entry name" value="FYVE/PHD zinc finger"/>
    <property type="match status" value="1"/>
</dbReference>
<keyword evidence="2 4" id="KW-0863">Zinc-finger</keyword>
<dbReference type="Pfam" id="PF01363">
    <property type="entry name" value="FYVE"/>
    <property type="match status" value="1"/>
</dbReference>
<sequence>MTSKLALTEENVKRIKNIEDCFGSSGQKLYKSGRALVGEGVLTKICRKKPKPRQFFLFDDILVYGNILLSKKKYNKQHLLPLEEVKIVSLDDDSNFRNGWQIVSPSKSFAVYAATPTEKAEWMAHIKKCIEQLLEKTGKKPSGDEAAVWVPDQIAPFCMLCKKTKFSAIIRKHHCRRCGLVVCNSCSSKKFLIPHISAKPVRVCDQCFTKMSSGQVKPDDPVVNDANNMTHKVETGSFNSITRKESEKLAESGSSADESEEDDTKRYDDNSKKIEDDIKSEEIQPTFYKINNEVVETGNRPLSVNGLTKDSLQSNPLTII</sequence>
<dbReference type="OrthoDB" id="70570at2759"/>
<dbReference type="GO" id="GO:0007032">
    <property type="term" value="P:endosome organization"/>
    <property type="evidence" value="ECO:0007669"/>
    <property type="project" value="TreeGrafter"/>
</dbReference>
<protein>
    <submittedName>
        <fullName evidence="8">Pleckstrin homology domain-containing family F member 2</fullName>
    </submittedName>
</protein>
<dbReference type="GO" id="GO:0005769">
    <property type="term" value="C:early endosome"/>
    <property type="evidence" value="ECO:0007669"/>
    <property type="project" value="TreeGrafter"/>
</dbReference>
<keyword evidence="3" id="KW-0862">Zinc</keyword>
<evidence type="ECO:0000259" key="6">
    <source>
        <dbReference type="PROSITE" id="PS50003"/>
    </source>
</evidence>
<dbReference type="GO" id="GO:0008333">
    <property type="term" value="P:endosome to lysosome transport"/>
    <property type="evidence" value="ECO:0007669"/>
    <property type="project" value="TreeGrafter"/>
</dbReference>